<dbReference type="EMBL" id="KV748481">
    <property type="protein sequence ID" value="OCL15156.1"/>
    <property type="molecule type" value="Genomic_DNA"/>
</dbReference>
<evidence type="ECO:0000313" key="2">
    <source>
        <dbReference type="Proteomes" id="UP000250140"/>
    </source>
</evidence>
<organism evidence="1 2">
    <name type="scientific">Glonium stellatum</name>
    <dbReference type="NCBI Taxonomy" id="574774"/>
    <lineage>
        <taxon>Eukaryota</taxon>
        <taxon>Fungi</taxon>
        <taxon>Dikarya</taxon>
        <taxon>Ascomycota</taxon>
        <taxon>Pezizomycotina</taxon>
        <taxon>Dothideomycetes</taxon>
        <taxon>Pleosporomycetidae</taxon>
        <taxon>Gloniales</taxon>
        <taxon>Gloniaceae</taxon>
        <taxon>Glonium</taxon>
    </lineage>
</organism>
<sequence length="137" mass="15504">MCYMNVYEATGQWRLNLIYSSLSQTSIAWSPPLLLVPELFQRDGSAFSLSCGPNDRQSLNLRSVATENVGEYSAPAGETRVEFLEGQIPERYSKSKYNLTDSYLNSNVSIIKYGRSVELCGFRYVCLKFPAHYYASL</sequence>
<evidence type="ECO:0000313" key="1">
    <source>
        <dbReference type="EMBL" id="OCL15156.1"/>
    </source>
</evidence>
<protein>
    <submittedName>
        <fullName evidence="1">Uncharacterized protein</fullName>
    </submittedName>
</protein>
<name>A0A8E2FDV0_9PEZI</name>
<reference evidence="1 2" key="1">
    <citation type="journal article" date="2016" name="Nat. Commun.">
        <title>Ectomycorrhizal ecology is imprinted in the genome of the dominant symbiotic fungus Cenococcum geophilum.</title>
        <authorList>
            <consortium name="DOE Joint Genome Institute"/>
            <person name="Peter M."/>
            <person name="Kohler A."/>
            <person name="Ohm R.A."/>
            <person name="Kuo A."/>
            <person name="Krutzmann J."/>
            <person name="Morin E."/>
            <person name="Arend M."/>
            <person name="Barry K.W."/>
            <person name="Binder M."/>
            <person name="Choi C."/>
            <person name="Clum A."/>
            <person name="Copeland A."/>
            <person name="Grisel N."/>
            <person name="Haridas S."/>
            <person name="Kipfer T."/>
            <person name="LaButti K."/>
            <person name="Lindquist E."/>
            <person name="Lipzen A."/>
            <person name="Maire R."/>
            <person name="Meier B."/>
            <person name="Mihaltcheva S."/>
            <person name="Molinier V."/>
            <person name="Murat C."/>
            <person name="Poggeler S."/>
            <person name="Quandt C.A."/>
            <person name="Sperisen C."/>
            <person name="Tritt A."/>
            <person name="Tisserant E."/>
            <person name="Crous P.W."/>
            <person name="Henrissat B."/>
            <person name="Nehls U."/>
            <person name="Egli S."/>
            <person name="Spatafora J.W."/>
            <person name="Grigoriev I.V."/>
            <person name="Martin F.M."/>
        </authorList>
    </citation>
    <scope>NUCLEOTIDE SEQUENCE [LARGE SCALE GENOMIC DNA]</scope>
    <source>
        <strain evidence="1 2">CBS 207.34</strain>
    </source>
</reference>
<gene>
    <name evidence="1" type="ORF">AOQ84DRAFT_118667</name>
</gene>
<keyword evidence="2" id="KW-1185">Reference proteome</keyword>
<accession>A0A8E2FDV0</accession>
<dbReference type="Proteomes" id="UP000250140">
    <property type="component" value="Unassembled WGS sequence"/>
</dbReference>
<dbReference type="AlphaFoldDB" id="A0A8E2FDV0"/>
<proteinExistence type="predicted"/>